<dbReference type="Pfam" id="PF01814">
    <property type="entry name" value="Hemerythrin"/>
    <property type="match status" value="1"/>
</dbReference>
<accession>A0ABV7PD29</accession>
<dbReference type="RefSeq" id="WP_379733187.1">
    <property type="nucleotide sequence ID" value="NZ_JBHRVV010000001.1"/>
</dbReference>
<evidence type="ECO:0000313" key="3">
    <source>
        <dbReference type="EMBL" id="MFC3457069.1"/>
    </source>
</evidence>
<protein>
    <submittedName>
        <fullName evidence="3">Hemerythrin domain-containing protein</fullName>
    </submittedName>
</protein>
<feature type="domain" description="Hemerythrin-like" evidence="2">
    <location>
        <begin position="14"/>
        <end position="134"/>
    </location>
</feature>
<organism evidence="3 4">
    <name type="scientific">Massilia haematophila</name>
    <dbReference type="NCBI Taxonomy" id="457923"/>
    <lineage>
        <taxon>Bacteria</taxon>
        <taxon>Pseudomonadati</taxon>
        <taxon>Pseudomonadota</taxon>
        <taxon>Betaproteobacteria</taxon>
        <taxon>Burkholderiales</taxon>
        <taxon>Oxalobacteraceae</taxon>
        <taxon>Telluria group</taxon>
        <taxon>Massilia</taxon>
    </lineage>
</organism>
<reference evidence="4" key="1">
    <citation type="journal article" date="2019" name="Int. J. Syst. Evol. Microbiol.">
        <title>The Global Catalogue of Microorganisms (GCM) 10K type strain sequencing project: providing services to taxonomists for standard genome sequencing and annotation.</title>
        <authorList>
            <consortium name="The Broad Institute Genomics Platform"/>
            <consortium name="The Broad Institute Genome Sequencing Center for Infectious Disease"/>
            <person name="Wu L."/>
            <person name="Ma J."/>
        </authorList>
    </citation>
    <scope>NUCLEOTIDE SEQUENCE [LARGE SCALE GENOMIC DNA]</scope>
    <source>
        <strain evidence="4">CCM 7480</strain>
    </source>
</reference>
<evidence type="ECO:0000256" key="1">
    <source>
        <dbReference type="SAM" id="MobiDB-lite"/>
    </source>
</evidence>
<evidence type="ECO:0000259" key="2">
    <source>
        <dbReference type="Pfam" id="PF01814"/>
    </source>
</evidence>
<feature type="region of interest" description="Disordered" evidence="1">
    <location>
        <begin position="154"/>
        <end position="185"/>
    </location>
</feature>
<keyword evidence="4" id="KW-1185">Reference proteome</keyword>
<dbReference type="EMBL" id="JBHRVV010000001">
    <property type="protein sequence ID" value="MFC3457069.1"/>
    <property type="molecule type" value="Genomic_DNA"/>
</dbReference>
<name>A0ABV7PD29_9BURK</name>
<comment type="caution">
    <text evidence="3">The sequence shown here is derived from an EMBL/GenBank/DDBJ whole genome shotgun (WGS) entry which is preliminary data.</text>
</comment>
<dbReference type="InterPro" id="IPR012312">
    <property type="entry name" value="Hemerythrin-like"/>
</dbReference>
<dbReference type="Proteomes" id="UP001595665">
    <property type="component" value="Unassembled WGS sequence"/>
</dbReference>
<gene>
    <name evidence="3" type="ORF">ACFOPH_02225</name>
</gene>
<sequence>MASPGKRQDGAADALALLRREHDRVRQLFLEFERVRGIEEEEEHVADLVDDICYELTLHAIVEEELFYPLLRAAGEDDDEMIDEAEVEHAGVRELVSQLETLYPGDEHFEATVAVLAEEVEHHMAREEGEIFEAARASGIDLAALARRIEARRRELDEDLDDSPPGAIDAMEPHEGMRLPPRAPD</sequence>
<proteinExistence type="predicted"/>
<dbReference type="PANTHER" id="PTHR35585">
    <property type="entry name" value="HHE DOMAIN PROTEIN (AFU_ORTHOLOGUE AFUA_4G00730)"/>
    <property type="match status" value="1"/>
</dbReference>
<dbReference type="PANTHER" id="PTHR35585:SF1">
    <property type="entry name" value="HHE DOMAIN PROTEIN (AFU_ORTHOLOGUE AFUA_4G00730)"/>
    <property type="match status" value="1"/>
</dbReference>
<evidence type="ECO:0000313" key="4">
    <source>
        <dbReference type="Proteomes" id="UP001595665"/>
    </source>
</evidence>
<dbReference type="Gene3D" id="1.20.120.520">
    <property type="entry name" value="nmb1532 protein domain like"/>
    <property type="match status" value="1"/>
</dbReference>